<accession>T5ABY9</accession>
<dbReference type="eggNOG" id="ENOG502SH2S">
    <property type="taxonomic scope" value="Eukaryota"/>
</dbReference>
<protein>
    <submittedName>
        <fullName evidence="2">Uncharacterized protein</fullName>
    </submittedName>
</protein>
<dbReference type="InterPro" id="IPR018555">
    <property type="entry name" value="C630.06c-like"/>
</dbReference>
<gene>
    <name evidence="2" type="ORF">OCS_04193</name>
</gene>
<feature type="region of interest" description="Disordered" evidence="1">
    <location>
        <begin position="156"/>
        <end position="258"/>
    </location>
</feature>
<dbReference type="HOGENOM" id="CLU_051875_0_1_1"/>
<organism evidence="2 3">
    <name type="scientific">Ophiocordyceps sinensis (strain Co18 / CGMCC 3.14243)</name>
    <name type="common">Yarsagumba caterpillar fungus</name>
    <name type="synonym">Hirsutella sinensis</name>
    <dbReference type="NCBI Taxonomy" id="911162"/>
    <lineage>
        <taxon>Eukaryota</taxon>
        <taxon>Fungi</taxon>
        <taxon>Dikarya</taxon>
        <taxon>Ascomycota</taxon>
        <taxon>Pezizomycotina</taxon>
        <taxon>Sordariomycetes</taxon>
        <taxon>Hypocreomycetidae</taxon>
        <taxon>Hypocreales</taxon>
        <taxon>Ophiocordycipitaceae</taxon>
        <taxon>Ophiocordyceps</taxon>
    </lineage>
</organism>
<dbReference type="AlphaFoldDB" id="T5ABY9"/>
<feature type="compositionally biased region" description="Basic residues" evidence="1">
    <location>
        <begin position="219"/>
        <end position="232"/>
    </location>
</feature>
<dbReference type="Proteomes" id="UP000019374">
    <property type="component" value="Unassembled WGS sequence"/>
</dbReference>
<feature type="compositionally biased region" description="Basic and acidic residues" evidence="1">
    <location>
        <begin position="193"/>
        <end position="218"/>
    </location>
</feature>
<name>T5ABY9_OPHSC</name>
<sequence length="258" mass="28467">MFDLPDAKRVRREDITEALGTGWLDNSDDEGIKEELHARIGQALGLNLDVFSPPSPPPKETGAEESQDEDLGEFEFRLFSTAGSKAKVVLQSEKEGQGEGGIVARRSSSHYLVPRLPAELRRQYEFAAVSGEDVLARSRQRTWGLELPWKVTRITTTTTSPKAGPTVEAGAAADCTESAGRKRPGKKTRIALRKGDRARKQGEEKEAEKLLEKEERIKDKKKRLNRAKKLRQRAKDKEKKTAANGGGGEERSDSDGSG</sequence>
<evidence type="ECO:0000256" key="1">
    <source>
        <dbReference type="SAM" id="MobiDB-lite"/>
    </source>
</evidence>
<evidence type="ECO:0000313" key="3">
    <source>
        <dbReference type="Proteomes" id="UP000019374"/>
    </source>
</evidence>
<dbReference type="Pfam" id="PF09428">
    <property type="entry name" value="DUF2011"/>
    <property type="match status" value="1"/>
</dbReference>
<feature type="region of interest" description="Disordered" evidence="1">
    <location>
        <begin position="47"/>
        <end position="70"/>
    </location>
</feature>
<proteinExistence type="predicted"/>
<dbReference type="OrthoDB" id="5425061at2759"/>
<feature type="compositionally biased region" description="Basic and acidic residues" evidence="1">
    <location>
        <begin position="248"/>
        <end position="258"/>
    </location>
</feature>
<reference evidence="2 3" key="1">
    <citation type="journal article" date="2013" name="Chin. Sci. Bull.">
        <title>Genome survey uncovers the secrets of sex and lifestyle in caterpillar fungus.</title>
        <authorList>
            <person name="Hu X."/>
            <person name="Zhang Y."/>
            <person name="Xiao G."/>
            <person name="Zheng P."/>
            <person name="Xia Y."/>
            <person name="Zhang X."/>
            <person name="St Leger R.J."/>
            <person name="Liu X."/>
            <person name="Wang C."/>
        </authorList>
    </citation>
    <scope>NUCLEOTIDE SEQUENCE [LARGE SCALE GENOMIC DNA]</scope>
    <source>
        <strain evidence="3">Co18 / CGMCC 3.14243</strain>
        <tissue evidence="2">Fruit-body</tissue>
    </source>
</reference>
<dbReference type="EMBL" id="KE652948">
    <property type="protein sequence ID" value="EQL00099.1"/>
    <property type="molecule type" value="Genomic_DNA"/>
</dbReference>
<feature type="compositionally biased region" description="Basic residues" evidence="1">
    <location>
        <begin position="181"/>
        <end position="192"/>
    </location>
</feature>
<evidence type="ECO:0000313" key="2">
    <source>
        <dbReference type="EMBL" id="EQL00099.1"/>
    </source>
</evidence>